<dbReference type="Pfam" id="PF08241">
    <property type="entry name" value="Methyltransf_11"/>
    <property type="match status" value="1"/>
</dbReference>
<gene>
    <name evidence="2" type="ORF">CXY01_24190</name>
</gene>
<dbReference type="SUPFAM" id="SSF53335">
    <property type="entry name" value="S-adenosyl-L-methionine-dependent methyltransferases"/>
    <property type="match status" value="1"/>
</dbReference>
<proteinExistence type="predicted"/>
<dbReference type="Gene3D" id="3.40.50.150">
    <property type="entry name" value="Vaccinia Virus protein VP39"/>
    <property type="match status" value="1"/>
</dbReference>
<dbReference type="GO" id="GO:0008757">
    <property type="term" value="F:S-adenosylmethionine-dependent methyltransferase activity"/>
    <property type="evidence" value="ECO:0007669"/>
    <property type="project" value="InterPro"/>
</dbReference>
<dbReference type="PANTHER" id="PTHR43861">
    <property type="entry name" value="TRANS-ACONITATE 2-METHYLTRANSFERASE-RELATED"/>
    <property type="match status" value="1"/>
</dbReference>
<dbReference type="RefSeq" id="WP_146927694.1">
    <property type="nucleotide sequence ID" value="NZ_BJUB01000007.1"/>
</dbReference>
<sequence length="215" mass="22471">MTPDHLSGIARYWDAAAAGFDDEPDHGLRDPATRAAWASRLAGWLPSGPWDVLDLGCGTGSLSALLAQVGHRVTGVDVSPQMIERARTKLADAGLPATFVVGDAADPPGDPVDVVLVRHLVWTLPDPRAALARWVGLLRPAGTLVLVEGRWATGDGDPYVTDAPPLPWGGGVTAAELAATVAPLVSGLRVELLGDDDALWGGPVTDERYALVARL</sequence>
<dbReference type="EMBL" id="BJUB01000007">
    <property type="protein sequence ID" value="GEK21899.1"/>
    <property type="molecule type" value="Genomic_DNA"/>
</dbReference>
<comment type="caution">
    <text evidence="2">The sequence shown here is derived from an EMBL/GenBank/DDBJ whole genome shotgun (WGS) entry which is preliminary data.</text>
</comment>
<keyword evidence="2" id="KW-0808">Transferase</keyword>
<protein>
    <submittedName>
        <fullName evidence="2">SAM-dependent methyltransferase</fullName>
    </submittedName>
</protein>
<dbReference type="AlphaFoldDB" id="A0A510V4U6"/>
<keyword evidence="2" id="KW-0489">Methyltransferase</keyword>
<accession>A0A510V4U6</accession>
<evidence type="ECO:0000259" key="1">
    <source>
        <dbReference type="Pfam" id="PF08241"/>
    </source>
</evidence>
<name>A0A510V4U6_9CELL</name>
<evidence type="ECO:0000313" key="3">
    <source>
        <dbReference type="Proteomes" id="UP000321118"/>
    </source>
</evidence>
<evidence type="ECO:0000313" key="2">
    <source>
        <dbReference type="EMBL" id="GEK21899.1"/>
    </source>
</evidence>
<dbReference type="CDD" id="cd02440">
    <property type="entry name" value="AdoMet_MTases"/>
    <property type="match status" value="1"/>
</dbReference>
<dbReference type="InterPro" id="IPR029063">
    <property type="entry name" value="SAM-dependent_MTases_sf"/>
</dbReference>
<dbReference type="InterPro" id="IPR013216">
    <property type="entry name" value="Methyltransf_11"/>
</dbReference>
<feature type="domain" description="Methyltransferase type 11" evidence="1">
    <location>
        <begin position="53"/>
        <end position="146"/>
    </location>
</feature>
<organism evidence="2 3">
    <name type="scientific">Cellulomonas xylanilytica</name>
    <dbReference type="NCBI Taxonomy" id="233583"/>
    <lineage>
        <taxon>Bacteria</taxon>
        <taxon>Bacillati</taxon>
        <taxon>Actinomycetota</taxon>
        <taxon>Actinomycetes</taxon>
        <taxon>Micrococcales</taxon>
        <taxon>Cellulomonadaceae</taxon>
        <taxon>Cellulomonas</taxon>
    </lineage>
</organism>
<dbReference type="GO" id="GO:0032259">
    <property type="term" value="P:methylation"/>
    <property type="evidence" value="ECO:0007669"/>
    <property type="project" value="UniProtKB-KW"/>
</dbReference>
<keyword evidence="3" id="KW-1185">Reference proteome</keyword>
<reference evidence="2 3" key="1">
    <citation type="submission" date="2019-07" db="EMBL/GenBank/DDBJ databases">
        <title>Whole genome shotgun sequence of Cellulomonas xylanilytica NBRC 101102.</title>
        <authorList>
            <person name="Hosoyama A."/>
            <person name="Uohara A."/>
            <person name="Ohji S."/>
            <person name="Ichikawa N."/>
        </authorList>
    </citation>
    <scope>NUCLEOTIDE SEQUENCE [LARGE SCALE GENOMIC DNA]</scope>
    <source>
        <strain evidence="2 3">NBRC 101102</strain>
    </source>
</reference>
<dbReference type="OrthoDB" id="21342at2"/>
<dbReference type="Proteomes" id="UP000321118">
    <property type="component" value="Unassembled WGS sequence"/>
</dbReference>